<evidence type="ECO:0000256" key="3">
    <source>
        <dbReference type="ARBA" id="ARBA00022679"/>
    </source>
</evidence>
<dbReference type="Gene3D" id="3.40.50.11380">
    <property type="match status" value="1"/>
</dbReference>
<dbReference type="PANTHER" id="PTHR44835:SF1">
    <property type="entry name" value="PROTEIN O-GLCNAC TRANSFERASE"/>
    <property type="match status" value="1"/>
</dbReference>
<sequence length="283" mass="32041">LDTEIFSEVRYYNASEKADDLSSIDPNDFSMAYFPDIGMSIESIILANMRIAPIQVSNYGHPVSTFGGKVDYWIGGRETEVADRAREHYSERLVLIPGCAQAPVPLEYRLEYPTLGEKPIIINCTWSGQKINSEYLNRLKVISERVETPVKFHFFPGGAVLGNGYIPLKRAVEDILGTEQTVVMPNFDFQRYMQSLEHAHFAIDAHPFGGYNTAVDLLTLRLPVVTLAGNRFYNLSTAYLLNKVGLEELVTHNEADFLDVCCRMIDDSDFRGRMQRRMKIADP</sequence>
<comment type="pathway">
    <text evidence="1">Protein modification; protein glycosylation.</text>
</comment>
<accession>X1CI05</accession>
<name>X1CI05_9ZZZZ</name>
<evidence type="ECO:0000256" key="1">
    <source>
        <dbReference type="ARBA" id="ARBA00004922"/>
    </source>
</evidence>
<dbReference type="AlphaFoldDB" id="X1CI05"/>
<protein>
    <recommendedName>
        <fullName evidence="5">O-GlcNAc transferase C-terminal domain-containing protein</fullName>
    </recommendedName>
</protein>
<feature type="non-terminal residue" evidence="4">
    <location>
        <position position="1"/>
    </location>
</feature>
<comment type="caution">
    <text evidence="4">The sequence shown here is derived from an EMBL/GenBank/DDBJ whole genome shotgun (WGS) entry which is preliminary data.</text>
</comment>
<evidence type="ECO:0000256" key="2">
    <source>
        <dbReference type="ARBA" id="ARBA00022676"/>
    </source>
</evidence>
<feature type="non-terminal residue" evidence="4">
    <location>
        <position position="283"/>
    </location>
</feature>
<dbReference type="Gene3D" id="3.40.50.2000">
    <property type="entry name" value="Glycogen Phosphorylase B"/>
    <property type="match status" value="1"/>
</dbReference>
<keyword evidence="3" id="KW-0808">Transferase</keyword>
<reference evidence="4" key="1">
    <citation type="journal article" date="2014" name="Front. Microbiol.">
        <title>High frequency of phylogenetically diverse reductive dehalogenase-homologous genes in deep subseafloor sedimentary metagenomes.</title>
        <authorList>
            <person name="Kawai M."/>
            <person name="Futagami T."/>
            <person name="Toyoda A."/>
            <person name="Takaki Y."/>
            <person name="Nishi S."/>
            <person name="Hori S."/>
            <person name="Arai W."/>
            <person name="Tsubouchi T."/>
            <person name="Morono Y."/>
            <person name="Uchiyama I."/>
            <person name="Ito T."/>
            <person name="Fujiyama A."/>
            <person name="Inagaki F."/>
            <person name="Takami H."/>
        </authorList>
    </citation>
    <scope>NUCLEOTIDE SEQUENCE</scope>
    <source>
        <strain evidence="4">Expedition CK06-06</strain>
    </source>
</reference>
<dbReference type="EMBL" id="BART01024772">
    <property type="protein sequence ID" value="GAG92722.1"/>
    <property type="molecule type" value="Genomic_DNA"/>
</dbReference>
<keyword evidence="2" id="KW-0328">Glycosyltransferase</keyword>
<dbReference type="GO" id="GO:0016757">
    <property type="term" value="F:glycosyltransferase activity"/>
    <property type="evidence" value="ECO:0007669"/>
    <property type="project" value="UniProtKB-KW"/>
</dbReference>
<evidence type="ECO:0008006" key="5">
    <source>
        <dbReference type="Google" id="ProtNLM"/>
    </source>
</evidence>
<proteinExistence type="predicted"/>
<dbReference type="PANTHER" id="PTHR44835">
    <property type="entry name" value="UDP-N-ACETYLGLUCOSAMINE--PEPTIDE N-ACETYLGLUCOSAMINYLTRANSFERASE SPINDLY-RELATED"/>
    <property type="match status" value="1"/>
</dbReference>
<gene>
    <name evidence="4" type="ORF">S01H4_44637</name>
</gene>
<organism evidence="4">
    <name type="scientific">marine sediment metagenome</name>
    <dbReference type="NCBI Taxonomy" id="412755"/>
    <lineage>
        <taxon>unclassified sequences</taxon>
        <taxon>metagenomes</taxon>
        <taxon>ecological metagenomes</taxon>
    </lineage>
</organism>
<evidence type="ECO:0000313" key="4">
    <source>
        <dbReference type="EMBL" id="GAG92722.1"/>
    </source>
</evidence>
<dbReference type="InterPro" id="IPR051939">
    <property type="entry name" value="Glycosyltr_41/O-GlcNAc_trsf"/>
</dbReference>